<feature type="compositionally biased region" description="Basic and acidic residues" evidence="2">
    <location>
        <begin position="385"/>
        <end position="394"/>
    </location>
</feature>
<feature type="domain" description="Phospholipid/glycerol acyltransferase" evidence="4">
    <location>
        <begin position="36"/>
        <end position="173"/>
    </location>
</feature>
<dbReference type="SMART" id="SM00563">
    <property type="entry name" value="PlsC"/>
    <property type="match status" value="1"/>
</dbReference>
<feature type="compositionally biased region" description="Basic residues" evidence="2">
    <location>
        <begin position="89"/>
        <end position="100"/>
    </location>
</feature>
<keyword evidence="3" id="KW-1133">Transmembrane helix</keyword>
<dbReference type="InterPro" id="IPR052744">
    <property type="entry name" value="GPAT/DAPAT"/>
</dbReference>
<feature type="transmembrane region" description="Helical" evidence="3">
    <location>
        <begin position="445"/>
        <end position="471"/>
    </location>
</feature>
<evidence type="ECO:0000256" key="2">
    <source>
        <dbReference type="SAM" id="MobiDB-lite"/>
    </source>
</evidence>
<comment type="caution">
    <text evidence="5">The sequence shown here is derived from an EMBL/GenBank/DDBJ whole genome shotgun (WGS) entry which is preliminary data.</text>
</comment>
<feature type="transmembrane region" description="Helical" evidence="3">
    <location>
        <begin position="520"/>
        <end position="540"/>
    </location>
</feature>
<evidence type="ECO:0000313" key="5">
    <source>
        <dbReference type="EMBL" id="KAJ6233276.1"/>
    </source>
</evidence>
<keyword evidence="6" id="KW-1185">Reference proteome</keyword>
<reference evidence="5" key="1">
    <citation type="submission" date="2022-08" db="EMBL/GenBank/DDBJ databases">
        <title>Novel sulfate-reducing endosymbionts in the free-living metamonad Anaeramoeba.</title>
        <authorList>
            <person name="Jerlstrom-Hultqvist J."/>
            <person name="Cepicka I."/>
            <person name="Gallot-Lavallee L."/>
            <person name="Salas-Leiva D."/>
            <person name="Curtis B.A."/>
            <person name="Zahonova K."/>
            <person name="Pipaliya S."/>
            <person name="Dacks J."/>
            <person name="Roger A.J."/>
        </authorList>
    </citation>
    <scope>NUCLEOTIDE SEQUENCE</scope>
    <source>
        <strain evidence="5">Schooner1</strain>
    </source>
</reference>
<keyword evidence="3" id="KW-0812">Transmembrane</keyword>
<evidence type="ECO:0000256" key="1">
    <source>
        <dbReference type="SAM" id="Coils"/>
    </source>
</evidence>
<dbReference type="SUPFAM" id="SSF69593">
    <property type="entry name" value="Glycerol-3-phosphate (1)-acyltransferase"/>
    <property type="match status" value="1"/>
</dbReference>
<feature type="transmembrane region" description="Helical" evidence="3">
    <location>
        <begin position="492"/>
        <end position="514"/>
    </location>
</feature>
<accession>A0ABQ8XKY5</accession>
<evidence type="ECO:0000256" key="3">
    <source>
        <dbReference type="SAM" id="Phobius"/>
    </source>
</evidence>
<dbReference type="PANTHER" id="PTHR31605:SF0">
    <property type="entry name" value="GLYCEROL-3-PHOSPHATE O-ACYLTRANSFERASE 1"/>
    <property type="match status" value="1"/>
</dbReference>
<feature type="region of interest" description="Disordered" evidence="2">
    <location>
        <begin position="640"/>
        <end position="696"/>
    </location>
</feature>
<keyword evidence="1" id="KW-0175">Coiled coil</keyword>
<feature type="coiled-coil region" evidence="1">
    <location>
        <begin position="162"/>
        <end position="199"/>
    </location>
</feature>
<keyword evidence="3" id="KW-0472">Membrane</keyword>
<dbReference type="EMBL" id="JAOAOG010000281">
    <property type="protein sequence ID" value="KAJ6233276.1"/>
    <property type="molecule type" value="Genomic_DNA"/>
</dbReference>
<name>A0ABQ8XKY5_9EUKA</name>
<evidence type="ECO:0000313" key="6">
    <source>
        <dbReference type="Proteomes" id="UP001150062"/>
    </source>
</evidence>
<evidence type="ECO:0000259" key="4">
    <source>
        <dbReference type="SMART" id="SM00563"/>
    </source>
</evidence>
<protein>
    <submittedName>
        <fullName evidence="5">Glycerol-3-phosphate o-acyltransferase</fullName>
    </submittedName>
</protein>
<dbReference type="InterPro" id="IPR002123">
    <property type="entry name" value="Plipid/glycerol_acylTrfase"/>
</dbReference>
<feature type="region of interest" description="Disordered" evidence="2">
    <location>
        <begin position="89"/>
        <end position="125"/>
    </location>
</feature>
<dbReference type="Pfam" id="PF01553">
    <property type="entry name" value="Acyltransferase"/>
    <property type="match status" value="1"/>
</dbReference>
<feature type="compositionally biased region" description="Basic and acidic residues" evidence="2">
    <location>
        <begin position="640"/>
        <end position="662"/>
    </location>
</feature>
<feature type="compositionally biased region" description="Low complexity" evidence="2">
    <location>
        <begin position="666"/>
        <end position="680"/>
    </location>
</feature>
<feature type="compositionally biased region" description="Polar residues" evidence="2">
    <location>
        <begin position="103"/>
        <end position="123"/>
    </location>
</feature>
<feature type="region of interest" description="Disordered" evidence="2">
    <location>
        <begin position="338"/>
        <end position="394"/>
    </location>
</feature>
<proteinExistence type="predicted"/>
<organism evidence="5 6">
    <name type="scientific">Anaeramoeba flamelloides</name>
    <dbReference type="NCBI Taxonomy" id="1746091"/>
    <lineage>
        <taxon>Eukaryota</taxon>
        <taxon>Metamonada</taxon>
        <taxon>Anaeramoebidae</taxon>
        <taxon>Anaeramoeba</taxon>
    </lineage>
</organism>
<dbReference type="PANTHER" id="PTHR31605">
    <property type="entry name" value="GLYCEROL-3-PHOSPHATE O-ACYLTRANSFERASE 1"/>
    <property type="match status" value="1"/>
</dbReference>
<dbReference type="Proteomes" id="UP001150062">
    <property type="component" value="Unassembled WGS sequence"/>
</dbReference>
<sequence length="696" mass="79884">MFLYKLLTVLFRIWLLFYFKTIQVIGLRNIPRQEGLLMFGNHPNALCDPAAVFTSMPRMARTLFKNTLLRVPVLGFVIKSLGGIGVKRRQDHQAKTTKKQKNQEQSKALISDTNQKENTQIDNSRMWEETNKTLLKGQVICIYPEGISVVHHELNRYKSGVSRILINAIASTEEEKKNKNEEKNNIEEVEDEEEIVDLEIQSRQMFTKEELSTDPDLIVKNSFQRIQLLPFSLNYTSRKTFRSEILITYSRPICLHNSVILMAKEDKWKAVNLITSFLQKCTRLMTINTPDWETHSLVETSMNIFWRVDRTSLKRNFENGIRLANFFDILSNNQISNKIETNQNNNKKKKKNEKKSEKKNEKNKKKKKENLNKTSGSDLDSDSNTDDKSNEIQKEKIIENSSQIELELRSSIQNYQKQLDDLKIRDQDLCQIQYFANPLRIIGKYLLYLITVLSLLPPSLIGLIVNCPIAISIVRITQKAKNKPENIATLRLIGGSFLALIVFIIYTSVLGKLFGAIPALIYFFGALFFAQVTSFMLDVLKNYWKRLKGLIRVTIHKSKSKEIFQTRKSIKNKIRSLMKEIDQKRENNYFISFYENDQNSYHSDNFDIWNLLEVQNLPQSPNQIILTADMLLENTLKGDEKAKVDVKEPEKEKESMMDEKNNIKLNSSSGSGSGSSSSSGSGSGSGSGSDSNSDSD</sequence>
<gene>
    <name evidence="5" type="ORF">M0813_30155</name>
</gene>